<dbReference type="InterPro" id="IPR042070">
    <property type="entry name" value="PucR_C-HTH_sf"/>
</dbReference>
<gene>
    <name evidence="2" type="ORF">SM124_00295</name>
</gene>
<accession>A0ABU5ISP6</accession>
<dbReference type="InterPro" id="IPR009057">
    <property type="entry name" value="Homeodomain-like_sf"/>
</dbReference>
<evidence type="ECO:0000259" key="1">
    <source>
        <dbReference type="Pfam" id="PF13556"/>
    </source>
</evidence>
<feature type="domain" description="PucR C-terminal helix-turn-helix" evidence="1">
    <location>
        <begin position="234"/>
        <end position="291"/>
    </location>
</feature>
<dbReference type="InterPro" id="IPR025736">
    <property type="entry name" value="PucR_C-HTH_dom"/>
</dbReference>
<dbReference type="Pfam" id="PF13556">
    <property type="entry name" value="HTH_30"/>
    <property type="match status" value="1"/>
</dbReference>
<reference evidence="2 3" key="1">
    <citation type="submission" date="2023-11" db="EMBL/GenBank/DDBJ databases">
        <title>Bacillus jintuensis, isolated from a mudflat on the Beibu Gulf coast.</title>
        <authorList>
            <person name="Li M."/>
        </authorList>
    </citation>
    <scope>NUCLEOTIDE SEQUENCE [LARGE SCALE GENOMIC DNA]</scope>
    <source>
        <strain evidence="2 3">31A1R</strain>
    </source>
</reference>
<dbReference type="EMBL" id="JAXOFX010000001">
    <property type="protein sequence ID" value="MDZ5470174.1"/>
    <property type="molecule type" value="Genomic_DNA"/>
</dbReference>
<dbReference type="InterPro" id="IPR051448">
    <property type="entry name" value="CdaR-like_regulators"/>
</dbReference>
<dbReference type="Gene3D" id="1.10.10.2840">
    <property type="entry name" value="PucR C-terminal helix-turn-helix domain"/>
    <property type="match status" value="1"/>
</dbReference>
<name>A0ABU5ISP6_9BACI</name>
<evidence type="ECO:0000313" key="3">
    <source>
        <dbReference type="Proteomes" id="UP001290455"/>
    </source>
</evidence>
<organism evidence="2 3">
    <name type="scientific">Robertmurraya mangrovi</name>
    <dbReference type="NCBI Taxonomy" id="3098077"/>
    <lineage>
        <taxon>Bacteria</taxon>
        <taxon>Bacillati</taxon>
        <taxon>Bacillota</taxon>
        <taxon>Bacilli</taxon>
        <taxon>Bacillales</taxon>
        <taxon>Bacillaceae</taxon>
        <taxon>Robertmurraya</taxon>
    </lineage>
</organism>
<dbReference type="Proteomes" id="UP001290455">
    <property type="component" value="Unassembled WGS sequence"/>
</dbReference>
<evidence type="ECO:0000313" key="2">
    <source>
        <dbReference type="EMBL" id="MDZ5470174.1"/>
    </source>
</evidence>
<protein>
    <submittedName>
        <fullName evidence="2">Helix-turn-helix domain-containing protein</fullName>
    </submittedName>
</protein>
<dbReference type="SUPFAM" id="SSF46689">
    <property type="entry name" value="Homeodomain-like"/>
    <property type="match status" value="1"/>
</dbReference>
<sequence length="296" mass="35140">MFKKIIELYPEALLLQEQPTFENTYHWFTSLTNREWLGIPKSALTDKELTLLKTLFSYYEPTGRDSYSQSWFNFLFLTGEIPSGKDVRYRVIQFHCSGNQWERQDIETALLNFFQTETTLFWENESRGIIVEMESEGFLKEDDFHSISETLESDFYIKTTFYIGKFLSRTNELKRVFRLDRSFYDSCLERLSNRERIFTFEKTFPSLVTKQLSNDLKEAIALQLLSGLKDDEELLTTVKVFIENNLNVTLTAKKLYIHRNTLQYRLDKVSEKTGINFKEFTSAFTMYFACLYHNQD</sequence>
<keyword evidence="3" id="KW-1185">Reference proteome</keyword>
<dbReference type="PANTHER" id="PTHR33744:SF15">
    <property type="entry name" value="CARBOHYDRATE DIACID REGULATOR"/>
    <property type="match status" value="1"/>
</dbReference>
<comment type="caution">
    <text evidence="2">The sequence shown here is derived from an EMBL/GenBank/DDBJ whole genome shotgun (WGS) entry which is preliminary data.</text>
</comment>
<proteinExistence type="predicted"/>
<dbReference type="RefSeq" id="WP_322444488.1">
    <property type="nucleotide sequence ID" value="NZ_JAXOFX010000001.1"/>
</dbReference>
<dbReference type="PANTHER" id="PTHR33744">
    <property type="entry name" value="CARBOHYDRATE DIACID REGULATOR"/>
    <property type="match status" value="1"/>
</dbReference>